<evidence type="ECO:0000256" key="8">
    <source>
        <dbReference type="ARBA" id="ARBA00022912"/>
    </source>
</evidence>
<dbReference type="InterPro" id="IPR036457">
    <property type="entry name" value="PPM-type-like_dom_sf"/>
</dbReference>
<evidence type="ECO:0000256" key="5">
    <source>
        <dbReference type="ARBA" id="ARBA00013081"/>
    </source>
</evidence>
<accession>A0A0V1HPB3</accession>
<dbReference type="SUPFAM" id="SSF81606">
    <property type="entry name" value="PP2C-like"/>
    <property type="match status" value="1"/>
</dbReference>
<feature type="domain" description="PPM-type phosphatase" evidence="13">
    <location>
        <begin position="83"/>
        <end position="346"/>
    </location>
</feature>
<evidence type="ECO:0000256" key="6">
    <source>
        <dbReference type="ARBA" id="ARBA00022723"/>
    </source>
</evidence>
<dbReference type="PROSITE" id="PS01032">
    <property type="entry name" value="PPM_1"/>
    <property type="match status" value="1"/>
</dbReference>
<dbReference type="GO" id="GO:0004850">
    <property type="term" value="F:uridine phosphorylase activity"/>
    <property type="evidence" value="ECO:0007669"/>
    <property type="project" value="InterPro"/>
</dbReference>
<dbReference type="InterPro" id="IPR035994">
    <property type="entry name" value="Nucleoside_phosphorylase_sf"/>
</dbReference>
<dbReference type="AlphaFoldDB" id="A0A0V1HPB3"/>
<dbReference type="SUPFAM" id="SSF53167">
    <property type="entry name" value="Purine and uridine phosphorylases"/>
    <property type="match status" value="1"/>
</dbReference>
<dbReference type="Gene3D" id="3.60.40.10">
    <property type="entry name" value="PPM-type phosphatase domain"/>
    <property type="match status" value="1"/>
</dbReference>
<dbReference type="GO" id="GO:0004722">
    <property type="term" value="F:protein serine/threonine phosphatase activity"/>
    <property type="evidence" value="ECO:0007669"/>
    <property type="project" value="UniProtKB-EC"/>
</dbReference>
<evidence type="ECO:0000313" key="15">
    <source>
        <dbReference type="Proteomes" id="UP000055024"/>
    </source>
</evidence>
<proteinExistence type="inferred from homology"/>
<evidence type="ECO:0000256" key="2">
    <source>
        <dbReference type="ARBA" id="ARBA00001946"/>
    </source>
</evidence>
<dbReference type="InterPro" id="IPR000222">
    <property type="entry name" value="PP2C_BS"/>
</dbReference>
<dbReference type="PANTHER" id="PTHR43691">
    <property type="entry name" value="URIDINE PHOSPHORYLASE"/>
    <property type="match status" value="1"/>
</dbReference>
<evidence type="ECO:0000256" key="12">
    <source>
        <dbReference type="SAM" id="Phobius"/>
    </source>
</evidence>
<reference evidence="14 15" key="1">
    <citation type="submission" date="2015-01" db="EMBL/GenBank/DDBJ databases">
        <title>Evolution of Trichinella species and genotypes.</title>
        <authorList>
            <person name="Korhonen P.K."/>
            <person name="Edoardo P."/>
            <person name="Giuseppe L.R."/>
            <person name="Gasser R.B."/>
        </authorList>
    </citation>
    <scope>NUCLEOTIDE SEQUENCE [LARGE SCALE GENOMIC DNA]</scope>
    <source>
        <strain evidence="14">ISS1029</strain>
    </source>
</reference>
<dbReference type="Pfam" id="PF00481">
    <property type="entry name" value="PP2C"/>
    <property type="match status" value="1"/>
</dbReference>
<evidence type="ECO:0000256" key="7">
    <source>
        <dbReference type="ARBA" id="ARBA00022801"/>
    </source>
</evidence>
<comment type="caution">
    <text evidence="14">The sequence shown here is derived from an EMBL/GenBank/DDBJ whole genome shotgun (WGS) entry which is preliminary data.</text>
</comment>
<dbReference type="InterPro" id="IPR010059">
    <property type="entry name" value="Uridine_phosphorylase_euk"/>
</dbReference>
<comment type="cofactor">
    <cofactor evidence="1">
        <name>Mn(2+)</name>
        <dbReference type="ChEBI" id="CHEBI:29035"/>
    </cofactor>
</comment>
<evidence type="ECO:0000313" key="14">
    <source>
        <dbReference type="EMBL" id="KRZ11970.1"/>
    </source>
</evidence>
<keyword evidence="6" id="KW-0479">Metal-binding</keyword>
<keyword evidence="9" id="KW-0464">Manganese</keyword>
<dbReference type="GO" id="GO:0009166">
    <property type="term" value="P:nucleotide catabolic process"/>
    <property type="evidence" value="ECO:0007669"/>
    <property type="project" value="InterPro"/>
</dbReference>
<dbReference type="STRING" id="268475.A0A0V1HPB3"/>
<gene>
    <name evidence="14" type="primary">T23F11.1</name>
    <name evidence="14" type="ORF">T11_5966</name>
</gene>
<dbReference type="SMART" id="SM00332">
    <property type="entry name" value="PP2Cc"/>
    <property type="match status" value="1"/>
</dbReference>
<dbReference type="Gene3D" id="3.40.50.1580">
    <property type="entry name" value="Nucleoside phosphorylase domain"/>
    <property type="match status" value="1"/>
</dbReference>
<evidence type="ECO:0000256" key="10">
    <source>
        <dbReference type="PIRSR" id="PIRSR610059-50"/>
    </source>
</evidence>
<comment type="similarity">
    <text evidence="4">Belongs to the PNP/UDP phosphorylase family.</text>
</comment>
<feature type="transmembrane region" description="Helical" evidence="12">
    <location>
        <begin position="21"/>
        <end position="43"/>
    </location>
</feature>
<keyword evidence="15" id="KW-1185">Reference proteome</keyword>
<dbReference type="NCBIfam" id="TIGR01719">
    <property type="entry name" value="euk_UDPppase"/>
    <property type="match status" value="1"/>
</dbReference>
<feature type="binding site" evidence="10">
    <location>
        <begin position="553"/>
        <end position="556"/>
    </location>
    <ligand>
        <name>phosphate</name>
        <dbReference type="ChEBI" id="CHEBI:43474"/>
    </ligand>
</feature>
<dbReference type="GO" id="GO:0005829">
    <property type="term" value="C:cytosol"/>
    <property type="evidence" value="ECO:0007669"/>
    <property type="project" value="TreeGrafter"/>
</dbReference>
<dbReference type="FunFam" id="3.60.40.10:FF:000016">
    <property type="entry name" value="Protein phosphatase 2C"/>
    <property type="match status" value="1"/>
</dbReference>
<evidence type="ECO:0000256" key="9">
    <source>
        <dbReference type="ARBA" id="ARBA00023211"/>
    </source>
</evidence>
<comment type="cofactor">
    <cofactor evidence="2">
        <name>Mg(2+)</name>
        <dbReference type="ChEBI" id="CHEBI:18420"/>
    </cofactor>
</comment>
<dbReference type="GO" id="GO:0046872">
    <property type="term" value="F:metal ion binding"/>
    <property type="evidence" value="ECO:0007669"/>
    <property type="project" value="UniProtKB-KW"/>
</dbReference>
<evidence type="ECO:0000256" key="11">
    <source>
        <dbReference type="RuleBase" id="RU003465"/>
    </source>
</evidence>
<dbReference type="InterPro" id="IPR000845">
    <property type="entry name" value="Nucleoside_phosphorylase_d"/>
</dbReference>
<evidence type="ECO:0000256" key="4">
    <source>
        <dbReference type="ARBA" id="ARBA00010456"/>
    </source>
</evidence>
<name>A0A0V1HPB3_9BILA</name>
<keyword evidence="7 11" id="KW-0378">Hydrolase</keyword>
<organism evidence="14 15">
    <name type="scientific">Trichinella zimbabwensis</name>
    <dbReference type="NCBI Taxonomy" id="268475"/>
    <lineage>
        <taxon>Eukaryota</taxon>
        <taxon>Metazoa</taxon>
        <taxon>Ecdysozoa</taxon>
        <taxon>Nematoda</taxon>
        <taxon>Enoplea</taxon>
        <taxon>Dorylaimia</taxon>
        <taxon>Trichinellida</taxon>
        <taxon>Trichinellidae</taxon>
        <taxon>Trichinella</taxon>
    </lineage>
</organism>
<feature type="binding site" evidence="10">
    <location>
        <position position="509"/>
    </location>
    <ligand>
        <name>phosphate</name>
        <dbReference type="ChEBI" id="CHEBI:43474"/>
    </ligand>
</feature>
<keyword evidence="12" id="KW-0472">Membrane</keyword>
<dbReference type="EMBL" id="JYDP01000044">
    <property type="protein sequence ID" value="KRZ11970.1"/>
    <property type="molecule type" value="Genomic_DNA"/>
</dbReference>
<feature type="binding site" evidence="10">
    <location>
        <position position="633"/>
    </location>
    <ligand>
        <name>substrate</name>
    </ligand>
</feature>
<dbReference type="EC" id="3.1.3.16" evidence="5"/>
<dbReference type="PROSITE" id="PS51746">
    <property type="entry name" value="PPM_2"/>
    <property type="match status" value="1"/>
</dbReference>
<dbReference type="GO" id="GO:0006218">
    <property type="term" value="P:uridine catabolic process"/>
    <property type="evidence" value="ECO:0007669"/>
    <property type="project" value="TreeGrafter"/>
</dbReference>
<dbReference type="PANTHER" id="PTHR43691:SF11">
    <property type="entry name" value="FI09636P-RELATED"/>
    <property type="match status" value="1"/>
</dbReference>
<dbReference type="OrthoDB" id="10264738at2759"/>
<feature type="binding site" evidence="10">
    <location>
        <position position="631"/>
    </location>
    <ligand>
        <name>substrate</name>
    </ligand>
</feature>
<keyword evidence="12" id="KW-0812">Transmembrane</keyword>
<evidence type="ECO:0000256" key="1">
    <source>
        <dbReference type="ARBA" id="ARBA00001936"/>
    </source>
</evidence>
<keyword evidence="12" id="KW-1133">Transmembrane helix</keyword>
<dbReference type="CDD" id="cd00143">
    <property type="entry name" value="PP2Cc"/>
    <property type="match status" value="1"/>
</dbReference>
<comment type="similarity">
    <text evidence="3 11">Belongs to the PP2C family.</text>
</comment>
<dbReference type="InterPro" id="IPR001932">
    <property type="entry name" value="PPM-type_phosphatase-like_dom"/>
</dbReference>
<evidence type="ECO:0000256" key="3">
    <source>
        <dbReference type="ARBA" id="ARBA00006702"/>
    </source>
</evidence>
<protein>
    <recommendedName>
        <fullName evidence="5">protein-serine/threonine phosphatase</fullName>
        <ecNumber evidence="5">3.1.3.16</ecNumber>
    </recommendedName>
</protein>
<keyword evidence="8 11" id="KW-0904">Protein phosphatase</keyword>
<dbReference type="Pfam" id="PF01048">
    <property type="entry name" value="PNP_UDP_1"/>
    <property type="match status" value="1"/>
</dbReference>
<sequence>MLKFLIQISITADITLRNANHIVNILIQLLIILYFTIYCTLQFKFEALVKLGSVVDKNCTMGANLSEPDTKLTTASCGNSYLKVGSSSMQGWRIQMEDAHTHLLSIPEDEKVSFFGVYDGHGGACASRYASCHLHKAIAQTKAFAEGDLVEAIKQGFLDVDKDMLENHGNLVGVAGTTAVIVMLKEDTVFCGNVGDSRAVISAGGVAEPLSFDHKPVNEGEIKRIFSAGGWVEFNRVNGNLAMSRALGDFVYKACEEKSPKEQIVTAYPDVVNRSLTDADEFIVLACDGVWDVMTNQEVVDFCRERIAAGLAPEKICEELLLQCLAPDCQMGGLGCDNMTVILVCLLRDKPYEELMKKCIRERPATPVRRADELTQQFVTPPLSPDCAKPILPSGSPPAAIGPTVAVVDENKEEKKQNHNEGVDCMVGDVKQVEELKPKVVDYNANESEEAGEKEKNTDKDDLVALFNDVKFVLCGGSAGRMLKLATFLCKQLNNPNGDEPTNLTRTDRYVLYKVSNCICVSHGIGFGSMLVMLHEITKLLRYAKVSDPIIIRVGTSGGIGIPAGTVVISNGAVNGLLKPVHEFICAGQRLEFPTELDDNLAKQLNRICSQLNFPCVIGRTMGCNDFYEEQGRMDGAFCAFSLQQRQQFLQRAKELGICNIDMEASCFSAFCRRAKLTGAIVNVALMDRLTAGDQLIETKEIYLSWEERPFAVVAEFQIRKSKVYQVHARLFCVLIYKTLLPRINASPYFCFN</sequence>
<evidence type="ECO:0000259" key="13">
    <source>
        <dbReference type="PROSITE" id="PS51746"/>
    </source>
</evidence>
<dbReference type="Proteomes" id="UP000055024">
    <property type="component" value="Unassembled WGS sequence"/>
</dbReference>